<evidence type="ECO:0000313" key="2">
    <source>
        <dbReference type="EMBL" id="TCL70916.1"/>
    </source>
</evidence>
<proteinExistence type="predicted"/>
<reference evidence="2 3" key="1">
    <citation type="submission" date="2019-03" db="EMBL/GenBank/DDBJ databases">
        <title>Genomic Encyclopedia of Type Strains, Phase IV (KMG-IV): sequencing the most valuable type-strain genomes for metagenomic binning, comparative biology and taxonomic classification.</title>
        <authorList>
            <person name="Goeker M."/>
        </authorList>
    </citation>
    <scope>NUCLEOTIDE SEQUENCE [LARGE SCALE GENOMIC DNA]</scope>
    <source>
        <strain evidence="2 3">LX-B</strain>
    </source>
</reference>
<organism evidence="2 3">
    <name type="scientific">Hydrogenispora ethanolica</name>
    <dbReference type="NCBI Taxonomy" id="1082276"/>
    <lineage>
        <taxon>Bacteria</taxon>
        <taxon>Bacillati</taxon>
        <taxon>Bacillota</taxon>
        <taxon>Hydrogenispora</taxon>
    </lineage>
</organism>
<keyword evidence="3" id="KW-1185">Reference proteome</keyword>
<evidence type="ECO:0000313" key="3">
    <source>
        <dbReference type="Proteomes" id="UP000295008"/>
    </source>
</evidence>
<dbReference type="AlphaFoldDB" id="A0A4R1RWE4"/>
<dbReference type="EMBL" id="SLUN01000008">
    <property type="protein sequence ID" value="TCL70916.1"/>
    <property type="molecule type" value="Genomic_DNA"/>
</dbReference>
<dbReference type="RefSeq" id="WP_279388738.1">
    <property type="nucleotide sequence ID" value="NZ_SLUN01000008.1"/>
</dbReference>
<keyword evidence="1" id="KW-0812">Transmembrane</keyword>
<feature type="transmembrane region" description="Helical" evidence="1">
    <location>
        <begin position="12"/>
        <end position="36"/>
    </location>
</feature>
<keyword evidence="1" id="KW-0472">Membrane</keyword>
<dbReference type="Proteomes" id="UP000295008">
    <property type="component" value="Unassembled WGS sequence"/>
</dbReference>
<evidence type="ECO:0000256" key="1">
    <source>
        <dbReference type="SAM" id="Phobius"/>
    </source>
</evidence>
<keyword evidence="1" id="KW-1133">Transmembrane helix</keyword>
<accession>A0A4R1RWE4</accession>
<name>A0A4R1RWE4_HYDET</name>
<gene>
    <name evidence="2" type="ORF">EDC14_100861</name>
</gene>
<comment type="caution">
    <text evidence="2">The sequence shown here is derived from an EMBL/GenBank/DDBJ whole genome shotgun (WGS) entry which is preliminary data.</text>
</comment>
<sequence length="41" mass="4344">MADLKALFDGCGGWGIGIAFLLFLILVLLVVGFAFWGGGVW</sequence>
<protein>
    <submittedName>
        <fullName evidence="2">Uncharacterized protein</fullName>
    </submittedName>
</protein>